<dbReference type="Gene3D" id="3.30.980.10">
    <property type="entry name" value="Threonyl-trna Synthetase, Chain A, domain 2"/>
    <property type="match status" value="1"/>
</dbReference>
<dbReference type="SUPFAM" id="SSF55186">
    <property type="entry name" value="ThrRS/AlaRS common domain"/>
    <property type="match status" value="1"/>
</dbReference>
<evidence type="ECO:0000256" key="6">
    <source>
        <dbReference type="ARBA" id="ARBA00022833"/>
    </source>
</evidence>
<dbReference type="CDD" id="cd00673">
    <property type="entry name" value="AlaRS_core"/>
    <property type="match status" value="1"/>
</dbReference>
<dbReference type="FunFam" id="3.30.930.10:FF:000004">
    <property type="entry name" value="Alanine--tRNA ligase"/>
    <property type="match status" value="1"/>
</dbReference>
<keyword evidence="7 11" id="KW-0067">ATP-binding</keyword>
<dbReference type="InterPro" id="IPR018163">
    <property type="entry name" value="Thr/Ala-tRNA-synth_IIc_edit"/>
</dbReference>
<dbReference type="Pfam" id="PF02272">
    <property type="entry name" value="DHHA1"/>
    <property type="match status" value="1"/>
</dbReference>
<dbReference type="FunFam" id="3.30.980.10:FF:000004">
    <property type="entry name" value="Alanine--tRNA ligase, cytoplasmic"/>
    <property type="match status" value="1"/>
</dbReference>
<dbReference type="GO" id="GO:0005829">
    <property type="term" value="C:cytosol"/>
    <property type="evidence" value="ECO:0007669"/>
    <property type="project" value="TreeGrafter"/>
</dbReference>
<dbReference type="Gene3D" id="2.40.30.130">
    <property type="match status" value="1"/>
</dbReference>
<reference evidence="14 15" key="2">
    <citation type="submission" date="2012-02" db="EMBL/GenBank/DDBJ databases">
        <title>Improved High-Quality Draft sequence of Desulfobacter postgatei 2ac9.</title>
        <authorList>
            <consortium name="US DOE Joint Genome Institute"/>
            <person name="Lucas S."/>
            <person name="Han J."/>
            <person name="Lapidus A."/>
            <person name="Cheng J.-F."/>
            <person name="Goodwin L."/>
            <person name="Pitluck S."/>
            <person name="Peters L."/>
            <person name="Ovchinnikova G."/>
            <person name="Held B."/>
            <person name="Detter J.C."/>
            <person name="Han C."/>
            <person name="Tapia R."/>
            <person name="Land M."/>
            <person name="Hauser L."/>
            <person name="Kyrpides N."/>
            <person name="Ivanova N."/>
            <person name="Pagani I."/>
            <person name="Orellana R."/>
            <person name="Lovley D."/>
            <person name="Woyke T."/>
        </authorList>
    </citation>
    <scope>NUCLEOTIDE SEQUENCE [LARGE SCALE GENOMIC DNA]</scope>
    <source>
        <strain evidence="14 15">2ac9</strain>
    </source>
</reference>
<dbReference type="NCBIfam" id="TIGR00344">
    <property type="entry name" value="alaS"/>
    <property type="match status" value="1"/>
</dbReference>
<dbReference type="HOGENOM" id="CLU_004485_1_1_7"/>
<evidence type="ECO:0000256" key="4">
    <source>
        <dbReference type="ARBA" id="ARBA00022723"/>
    </source>
</evidence>
<keyword evidence="10 11" id="KW-0030">Aminoacyl-tRNA synthetase</keyword>
<dbReference type="Gene3D" id="3.10.310.40">
    <property type="match status" value="1"/>
</dbReference>
<dbReference type="eggNOG" id="COG0013">
    <property type="taxonomic scope" value="Bacteria"/>
</dbReference>
<dbReference type="GO" id="GO:0005524">
    <property type="term" value="F:ATP binding"/>
    <property type="evidence" value="ECO:0007669"/>
    <property type="project" value="UniProtKB-UniRule"/>
</dbReference>
<dbReference type="Gene3D" id="3.30.930.10">
    <property type="entry name" value="Bira Bifunctional Protein, Domain 2"/>
    <property type="match status" value="1"/>
</dbReference>
<comment type="cofactor">
    <cofactor evidence="11">
        <name>Zn(2+)</name>
        <dbReference type="ChEBI" id="CHEBI:29105"/>
    </cofactor>
    <text evidence="11">Binds 1 zinc ion per subunit.</text>
</comment>
<dbReference type="HAMAP" id="MF_00036_B">
    <property type="entry name" value="Ala_tRNA_synth_B"/>
    <property type="match status" value="1"/>
</dbReference>
<keyword evidence="15" id="KW-1185">Reference proteome</keyword>
<dbReference type="InterPro" id="IPR018164">
    <property type="entry name" value="Ala-tRNA-synth_IIc_N"/>
</dbReference>
<dbReference type="GO" id="GO:0000049">
    <property type="term" value="F:tRNA binding"/>
    <property type="evidence" value="ECO:0007669"/>
    <property type="project" value="UniProtKB-KW"/>
</dbReference>
<dbReference type="PANTHER" id="PTHR11777">
    <property type="entry name" value="ALANYL-TRNA SYNTHETASE"/>
    <property type="match status" value="1"/>
</dbReference>
<comment type="similarity">
    <text evidence="1 11">Belongs to the class-II aminoacyl-tRNA synthetase family.</text>
</comment>
<reference evidence="14 15" key="1">
    <citation type="submission" date="2011-09" db="EMBL/GenBank/DDBJ databases">
        <authorList>
            <consortium name="US DOE Joint Genome Institute (JGI-PGF)"/>
            <person name="Lucas S."/>
            <person name="Han J."/>
            <person name="Lapidus A."/>
            <person name="Cheng J.-F."/>
            <person name="Goodwin L."/>
            <person name="Pitluck S."/>
            <person name="Peters L."/>
            <person name="Land M.L."/>
            <person name="Hauser L."/>
            <person name="Orellana R."/>
            <person name="Lovley D."/>
            <person name="Woyke T.J."/>
        </authorList>
    </citation>
    <scope>NUCLEOTIDE SEQUENCE [LARGE SCALE GENOMIC DNA]</scope>
    <source>
        <strain evidence="14 15">2ac9</strain>
    </source>
</reference>
<evidence type="ECO:0000256" key="11">
    <source>
        <dbReference type="HAMAP-Rule" id="MF_00036"/>
    </source>
</evidence>
<feature type="binding site" evidence="11">
    <location>
        <position position="565"/>
    </location>
    <ligand>
        <name>Zn(2+)</name>
        <dbReference type="ChEBI" id="CHEBI:29105"/>
    </ligand>
</feature>
<dbReference type="InterPro" id="IPR023033">
    <property type="entry name" value="Ala_tRNA_ligase_euk/bac"/>
</dbReference>
<dbReference type="Gene3D" id="6.10.250.550">
    <property type="match status" value="1"/>
</dbReference>
<keyword evidence="11" id="KW-0963">Cytoplasm</keyword>
<organism evidence="14 15">
    <name type="scientific">Desulfobacter postgatei 2ac9</name>
    <dbReference type="NCBI Taxonomy" id="879212"/>
    <lineage>
        <taxon>Bacteria</taxon>
        <taxon>Pseudomonadati</taxon>
        <taxon>Thermodesulfobacteriota</taxon>
        <taxon>Desulfobacteria</taxon>
        <taxon>Desulfobacterales</taxon>
        <taxon>Desulfobacteraceae</taxon>
        <taxon>Desulfobacter</taxon>
    </lineage>
</organism>
<keyword evidence="2 11" id="KW-0820">tRNA-binding</keyword>
<proteinExistence type="inferred from homology"/>
<evidence type="ECO:0000256" key="9">
    <source>
        <dbReference type="ARBA" id="ARBA00022917"/>
    </source>
</evidence>
<dbReference type="InterPro" id="IPR050058">
    <property type="entry name" value="Ala-tRNA_ligase"/>
</dbReference>
<comment type="subcellular location">
    <subcellularLocation>
        <location evidence="11">Cytoplasm</location>
    </subcellularLocation>
</comment>
<dbReference type="PROSITE" id="PS50860">
    <property type="entry name" value="AA_TRNA_LIGASE_II_ALA"/>
    <property type="match status" value="1"/>
</dbReference>
<evidence type="ECO:0000259" key="13">
    <source>
        <dbReference type="PROSITE" id="PS50860"/>
    </source>
</evidence>
<keyword evidence="3 11" id="KW-0436">Ligase</keyword>
<keyword evidence="4 11" id="KW-0479">Metal-binding</keyword>
<keyword evidence="12" id="KW-0175">Coiled coil</keyword>
<dbReference type="PANTHER" id="PTHR11777:SF9">
    <property type="entry name" value="ALANINE--TRNA LIGASE, CYTOPLASMIC"/>
    <property type="match status" value="1"/>
</dbReference>
<dbReference type="OrthoDB" id="9803884at2"/>
<dbReference type="FunFam" id="3.30.54.20:FF:000001">
    <property type="entry name" value="Alanine--tRNA ligase"/>
    <property type="match status" value="1"/>
</dbReference>
<comment type="catalytic activity">
    <reaction evidence="11">
        <text>tRNA(Ala) + L-alanine + ATP = L-alanyl-tRNA(Ala) + AMP + diphosphate</text>
        <dbReference type="Rhea" id="RHEA:12540"/>
        <dbReference type="Rhea" id="RHEA-COMP:9657"/>
        <dbReference type="Rhea" id="RHEA-COMP:9923"/>
        <dbReference type="ChEBI" id="CHEBI:30616"/>
        <dbReference type="ChEBI" id="CHEBI:33019"/>
        <dbReference type="ChEBI" id="CHEBI:57972"/>
        <dbReference type="ChEBI" id="CHEBI:78442"/>
        <dbReference type="ChEBI" id="CHEBI:78497"/>
        <dbReference type="ChEBI" id="CHEBI:456215"/>
        <dbReference type="EC" id="6.1.1.7"/>
    </reaction>
</comment>
<evidence type="ECO:0000256" key="2">
    <source>
        <dbReference type="ARBA" id="ARBA00022555"/>
    </source>
</evidence>
<dbReference type="InterPro" id="IPR009000">
    <property type="entry name" value="Transl_B-barrel_sf"/>
</dbReference>
<dbReference type="Gene3D" id="3.30.54.20">
    <property type="match status" value="1"/>
</dbReference>
<dbReference type="EMBL" id="CM001488">
    <property type="protein sequence ID" value="EIM64952.1"/>
    <property type="molecule type" value="Genomic_DNA"/>
</dbReference>
<dbReference type="FunFam" id="3.10.310.40:FF:000001">
    <property type="entry name" value="Alanine--tRNA ligase"/>
    <property type="match status" value="1"/>
</dbReference>
<evidence type="ECO:0000313" key="15">
    <source>
        <dbReference type="Proteomes" id="UP000005778"/>
    </source>
</evidence>
<dbReference type="EC" id="6.1.1.7" evidence="11"/>
<comment type="function">
    <text evidence="11">Catalyzes the attachment of alanine to tRNA(Ala) in a two-step reaction: alanine is first activated by ATP to form Ala-AMP and then transferred to the acceptor end of tRNA(Ala). Also edits incorrectly charged Ser-tRNA(Ala) and Gly-tRNA(Ala) via its editing domain.</text>
</comment>
<feature type="binding site" evidence="11">
    <location>
        <position position="569"/>
    </location>
    <ligand>
        <name>Zn(2+)</name>
        <dbReference type="ChEBI" id="CHEBI:29105"/>
    </ligand>
</feature>
<evidence type="ECO:0000256" key="8">
    <source>
        <dbReference type="ARBA" id="ARBA00022884"/>
    </source>
</evidence>
<dbReference type="SUPFAM" id="SSF50447">
    <property type="entry name" value="Translation proteins"/>
    <property type="match status" value="1"/>
</dbReference>
<dbReference type="InterPro" id="IPR002318">
    <property type="entry name" value="Ala-tRNA-lgiase_IIc"/>
</dbReference>
<feature type="domain" description="Alanyl-transfer RNA synthetases family profile" evidence="13">
    <location>
        <begin position="1"/>
        <end position="710"/>
    </location>
</feature>
<name>I5B639_9BACT</name>
<feature type="binding site" evidence="11">
    <location>
        <position position="671"/>
    </location>
    <ligand>
        <name>Zn(2+)</name>
        <dbReference type="ChEBI" id="CHEBI:29105"/>
    </ligand>
</feature>
<dbReference type="GO" id="GO:0008270">
    <property type="term" value="F:zinc ion binding"/>
    <property type="evidence" value="ECO:0007669"/>
    <property type="project" value="UniProtKB-UniRule"/>
</dbReference>
<dbReference type="GO" id="GO:0006419">
    <property type="term" value="P:alanyl-tRNA aminoacylation"/>
    <property type="evidence" value="ECO:0007669"/>
    <property type="project" value="UniProtKB-UniRule"/>
</dbReference>
<keyword evidence="6 11" id="KW-0862">Zinc</keyword>
<dbReference type="SUPFAM" id="SSF55681">
    <property type="entry name" value="Class II aaRS and biotin synthetases"/>
    <property type="match status" value="1"/>
</dbReference>
<evidence type="ECO:0000256" key="12">
    <source>
        <dbReference type="SAM" id="Coils"/>
    </source>
</evidence>
<dbReference type="SMART" id="SM00863">
    <property type="entry name" value="tRNA_SAD"/>
    <property type="match status" value="1"/>
</dbReference>
<dbReference type="InterPro" id="IPR018162">
    <property type="entry name" value="Ala-tRNA-ligase_IIc_anticod-bd"/>
</dbReference>
<evidence type="ECO:0000256" key="1">
    <source>
        <dbReference type="ARBA" id="ARBA00008226"/>
    </source>
</evidence>
<dbReference type="PRINTS" id="PR00980">
    <property type="entry name" value="TRNASYNTHALA"/>
</dbReference>
<evidence type="ECO:0000256" key="3">
    <source>
        <dbReference type="ARBA" id="ARBA00022598"/>
    </source>
</evidence>
<gene>
    <name evidence="11" type="primary">alaS</name>
    <name evidence="14" type="ORF">DespoDRAFT_03162</name>
</gene>
<dbReference type="STRING" id="879212.DespoDRAFT_03162"/>
<dbReference type="InterPro" id="IPR012947">
    <property type="entry name" value="tRNA_SAD"/>
</dbReference>
<comment type="domain">
    <text evidence="11">Consists of three domains; the N-terminal catalytic domain, the editing domain and the C-terminal C-Ala domain. The editing domain removes incorrectly charged amino acids, while the C-Ala domain, along with tRNA(Ala), serves as a bridge to cooperatively bring together the editing and aminoacylation centers thus stimulating deacylation of misacylated tRNAs.</text>
</comment>
<dbReference type="GO" id="GO:0002161">
    <property type="term" value="F:aminoacyl-tRNA deacylase activity"/>
    <property type="evidence" value="ECO:0007669"/>
    <property type="project" value="TreeGrafter"/>
</dbReference>
<dbReference type="RefSeq" id="WP_004074651.1">
    <property type="nucleotide sequence ID" value="NZ_CM001488.1"/>
</dbReference>
<feature type="coiled-coil region" evidence="12">
    <location>
        <begin position="726"/>
        <end position="760"/>
    </location>
</feature>
<accession>I5B639</accession>
<feature type="binding site" evidence="11">
    <location>
        <position position="667"/>
    </location>
    <ligand>
        <name>Zn(2+)</name>
        <dbReference type="ChEBI" id="CHEBI:29105"/>
    </ligand>
</feature>
<dbReference type="AlphaFoldDB" id="I5B639"/>
<dbReference type="GO" id="GO:0004813">
    <property type="term" value="F:alanine-tRNA ligase activity"/>
    <property type="evidence" value="ECO:0007669"/>
    <property type="project" value="UniProtKB-UniRule"/>
</dbReference>
<dbReference type="SUPFAM" id="SSF101353">
    <property type="entry name" value="Putative anticodon-binding domain of alanyl-tRNA synthetase (AlaRS)"/>
    <property type="match status" value="1"/>
</dbReference>
<dbReference type="Pfam" id="PF01411">
    <property type="entry name" value="tRNA-synt_2c"/>
    <property type="match status" value="1"/>
</dbReference>
<keyword evidence="5 11" id="KW-0547">Nucleotide-binding</keyword>
<protein>
    <recommendedName>
        <fullName evidence="11">Alanine--tRNA ligase</fullName>
        <ecNumber evidence="11">6.1.1.7</ecNumber>
    </recommendedName>
    <alternativeName>
        <fullName evidence="11">Alanyl-tRNA synthetase</fullName>
        <shortName evidence="11">AlaRS</shortName>
    </alternativeName>
</protein>
<dbReference type="InterPro" id="IPR018165">
    <property type="entry name" value="Ala-tRNA-synth_IIc_core"/>
</dbReference>
<evidence type="ECO:0000256" key="5">
    <source>
        <dbReference type="ARBA" id="ARBA00022741"/>
    </source>
</evidence>
<evidence type="ECO:0000256" key="7">
    <source>
        <dbReference type="ARBA" id="ARBA00022840"/>
    </source>
</evidence>
<keyword evidence="8 11" id="KW-0694">RNA-binding</keyword>
<dbReference type="Proteomes" id="UP000005778">
    <property type="component" value="Chromosome"/>
</dbReference>
<dbReference type="Pfam" id="PF07973">
    <property type="entry name" value="tRNA_SAD"/>
    <property type="match status" value="1"/>
</dbReference>
<evidence type="ECO:0000313" key="14">
    <source>
        <dbReference type="EMBL" id="EIM64952.1"/>
    </source>
</evidence>
<sequence>MTGNEARKIFLEYFKKHNHRHVRSSSLVPQDDPTLLFVNAGMVQFKRVFTGDEKRDYDTAVTSQKCVRAGGKHNDLENVGYTARHHTFFEMLGNFSFGEYFKEKAIDFAWDLLTNGYGFDADKLYVSVYKDDDQAFEIWNKQVGLPVGRISRLGEEDNFWAMGDTGPCGPCSEIHIDRGKEFGCDDPNCAVGCDCDRWLELWNLVFMQFERSEDGTMTPLPQPSIDTGMGLERILSVLQNVPTNFDTDLFVPIMDRVGELAGKKRGESKQVEVAMKVIADHSRASAFLICDGVLPSNEGRGYVLRRIMRRAIRYGRSIGLTKPFLHKTVQTVFTIMDDAYPELKESAAFILNVVKNEEEKFLETLETGMKLLEATIEDLEKKKEKIIPGEVIFKLYDTFGFPVDIIQDHVKEMGIALDMEGFDAAMAEQKARSKSKKKFAGVGEAYKPLTSAGVKTVFKGYDTIEMQSDLLIVVKDDAEVDTAGAGEEIEVVTPETVFYAESGGQAGDRGLFENDACLIEITDTVKDPSGLFIHKGRVVKGSCKKGDTFTLKVDAGLRRTTAANHSATHILHAALRKVLGDHVKQSGSLVTPDRLRFDFTHFSAVTPEELAAIETEVNTHIIENHAVTTKEMDMEEAVRSGATALFEEKYGDVVRVVSQGDFSQELCGGTHTRATGDIGLFRILSEAGIASGVRRIEAVTGLTALEAVHEDHSALEKVAGILKSAKDDVVERLESFVAEKKAVEKELAALKAKIASKSVENIDDDIKEINGVKVLSKRVEIENPSQLRDLADKFKTKLGSGVLLLGAESNGKALLISMVTDDLTKTFKAGNIVKTAAGIVGGGGGGRPDMAQAGGTKPELLDKALASVFDTVSNL</sequence>
<evidence type="ECO:0000256" key="10">
    <source>
        <dbReference type="ARBA" id="ARBA00023146"/>
    </source>
</evidence>
<dbReference type="InterPro" id="IPR045864">
    <property type="entry name" value="aa-tRNA-synth_II/BPL/LPL"/>
</dbReference>
<keyword evidence="9 11" id="KW-0648">Protein biosynthesis</keyword>
<dbReference type="InterPro" id="IPR003156">
    <property type="entry name" value="DHHA1_dom"/>
</dbReference>